<comment type="caution">
    <text evidence="1">The sequence shown here is derived from an EMBL/GenBank/DDBJ whole genome shotgun (WGS) entry which is preliminary data.</text>
</comment>
<evidence type="ECO:0000313" key="2">
    <source>
        <dbReference type="Proteomes" id="UP001157355"/>
    </source>
</evidence>
<dbReference type="Proteomes" id="UP001157355">
    <property type="component" value="Unassembled WGS sequence"/>
</dbReference>
<dbReference type="AlphaFoldDB" id="A0AA37TZQ7"/>
<organism evidence="1 2">
    <name type="scientific">Cypionkella aquatica</name>
    <dbReference type="NCBI Taxonomy" id="1756042"/>
    <lineage>
        <taxon>Bacteria</taxon>
        <taxon>Pseudomonadati</taxon>
        <taxon>Pseudomonadota</taxon>
        <taxon>Alphaproteobacteria</taxon>
        <taxon>Rhodobacterales</taxon>
        <taxon>Paracoccaceae</taxon>
        <taxon>Cypionkella</taxon>
    </lineage>
</organism>
<keyword evidence="2" id="KW-1185">Reference proteome</keyword>
<sequence>MAHTLTRRAVAGIMGAFVGGVPVVSDSGHMPQPSQMMRVYHDWLRHRATFNSFAVDCAEADAAWAKMMEAENNIEALPMVEARDFAVRILVCSDLGGLDALEQIIAEAAEMVVVAI</sequence>
<protein>
    <submittedName>
        <fullName evidence="1">Uncharacterized protein</fullName>
    </submittedName>
</protein>
<proteinExistence type="predicted"/>
<gene>
    <name evidence="1" type="ORF">GCM10010873_32490</name>
</gene>
<evidence type="ECO:0000313" key="1">
    <source>
        <dbReference type="EMBL" id="GLS88275.1"/>
    </source>
</evidence>
<dbReference type="EMBL" id="BSPP01000011">
    <property type="protein sequence ID" value="GLS88275.1"/>
    <property type="molecule type" value="Genomic_DNA"/>
</dbReference>
<accession>A0AA37TZQ7</accession>
<name>A0AA37TZQ7_9RHOB</name>
<reference evidence="1 2" key="1">
    <citation type="journal article" date="2014" name="Int. J. Syst. Evol. Microbiol.">
        <title>Complete genome sequence of Corynebacterium casei LMG S-19264T (=DSM 44701T), isolated from a smear-ripened cheese.</title>
        <authorList>
            <consortium name="US DOE Joint Genome Institute (JGI-PGF)"/>
            <person name="Walter F."/>
            <person name="Albersmeier A."/>
            <person name="Kalinowski J."/>
            <person name="Ruckert C."/>
        </authorList>
    </citation>
    <scope>NUCLEOTIDE SEQUENCE [LARGE SCALE GENOMIC DNA]</scope>
    <source>
        <strain evidence="1 2">NBRC 111766</strain>
    </source>
</reference>